<dbReference type="GO" id="GO:0016192">
    <property type="term" value="P:vesicle-mediated transport"/>
    <property type="evidence" value="ECO:0007669"/>
    <property type="project" value="InterPro"/>
</dbReference>
<dbReference type="PIRSF" id="PIRSF005715">
    <property type="entry name" value="VPS45_Sec1"/>
    <property type="match status" value="1"/>
</dbReference>
<feature type="region of interest" description="Disordered" evidence="2">
    <location>
        <begin position="208"/>
        <end position="229"/>
    </location>
</feature>
<dbReference type="STRING" id="71717.A0A4Y7TG99"/>
<comment type="similarity">
    <text evidence="1">Belongs to the STXBP/unc-18/SEC1 family.</text>
</comment>
<name>A0A4Y7TG99_COPMI</name>
<dbReference type="InterPro" id="IPR001619">
    <property type="entry name" value="Sec1-like"/>
</dbReference>
<dbReference type="Gene3D" id="3.90.830.10">
    <property type="entry name" value="Syntaxin Binding Protein 1, Chain A, domain 2"/>
    <property type="match status" value="1"/>
</dbReference>
<evidence type="ECO:0000313" key="3">
    <source>
        <dbReference type="EMBL" id="TEB33200.1"/>
    </source>
</evidence>
<proteinExistence type="inferred from homology"/>
<dbReference type="Pfam" id="PF00995">
    <property type="entry name" value="Sec1"/>
    <property type="match status" value="1"/>
</dbReference>
<reference evidence="3 4" key="1">
    <citation type="journal article" date="2019" name="Nat. Ecol. Evol.">
        <title>Megaphylogeny resolves global patterns of mushroom evolution.</title>
        <authorList>
            <person name="Varga T."/>
            <person name="Krizsan K."/>
            <person name="Foldi C."/>
            <person name="Dima B."/>
            <person name="Sanchez-Garcia M."/>
            <person name="Sanchez-Ramirez S."/>
            <person name="Szollosi G.J."/>
            <person name="Szarkandi J.G."/>
            <person name="Papp V."/>
            <person name="Albert L."/>
            <person name="Andreopoulos W."/>
            <person name="Angelini C."/>
            <person name="Antonin V."/>
            <person name="Barry K.W."/>
            <person name="Bougher N.L."/>
            <person name="Buchanan P."/>
            <person name="Buyck B."/>
            <person name="Bense V."/>
            <person name="Catcheside P."/>
            <person name="Chovatia M."/>
            <person name="Cooper J."/>
            <person name="Damon W."/>
            <person name="Desjardin D."/>
            <person name="Finy P."/>
            <person name="Geml J."/>
            <person name="Haridas S."/>
            <person name="Hughes K."/>
            <person name="Justo A."/>
            <person name="Karasinski D."/>
            <person name="Kautmanova I."/>
            <person name="Kiss B."/>
            <person name="Kocsube S."/>
            <person name="Kotiranta H."/>
            <person name="LaButti K.M."/>
            <person name="Lechner B.E."/>
            <person name="Liimatainen K."/>
            <person name="Lipzen A."/>
            <person name="Lukacs Z."/>
            <person name="Mihaltcheva S."/>
            <person name="Morgado L.N."/>
            <person name="Niskanen T."/>
            <person name="Noordeloos M.E."/>
            <person name="Ohm R.A."/>
            <person name="Ortiz-Santana B."/>
            <person name="Ovrebo C."/>
            <person name="Racz N."/>
            <person name="Riley R."/>
            <person name="Savchenko A."/>
            <person name="Shiryaev A."/>
            <person name="Soop K."/>
            <person name="Spirin V."/>
            <person name="Szebenyi C."/>
            <person name="Tomsovsky M."/>
            <person name="Tulloss R.E."/>
            <person name="Uehling J."/>
            <person name="Grigoriev I.V."/>
            <person name="Vagvolgyi C."/>
            <person name="Papp T."/>
            <person name="Martin F.M."/>
            <person name="Miettinen O."/>
            <person name="Hibbett D.S."/>
            <person name="Nagy L.G."/>
        </authorList>
    </citation>
    <scope>NUCLEOTIDE SEQUENCE [LARGE SCALE GENOMIC DNA]</scope>
    <source>
        <strain evidence="3 4">FP101781</strain>
    </source>
</reference>
<feature type="region of interest" description="Disordered" evidence="2">
    <location>
        <begin position="691"/>
        <end position="762"/>
    </location>
</feature>
<evidence type="ECO:0000256" key="2">
    <source>
        <dbReference type="SAM" id="MobiDB-lite"/>
    </source>
</evidence>
<dbReference type="Proteomes" id="UP000298030">
    <property type="component" value="Unassembled WGS sequence"/>
</dbReference>
<evidence type="ECO:0000256" key="1">
    <source>
        <dbReference type="ARBA" id="ARBA00009884"/>
    </source>
</evidence>
<gene>
    <name evidence="3" type="ORF">FA13DRAFT_1662210</name>
</gene>
<dbReference type="EMBL" id="QPFP01000013">
    <property type="protein sequence ID" value="TEB33200.1"/>
    <property type="molecule type" value="Genomic_DNA"/>
</dbReference>
<sequence>MVVSLVTTVRNKFLEAIRSVQPQGRWKILVVDLHSQKLLNSVLKRFDILEENVTDIQLITNPRDPQPEFEAMYLLMPTSQNVDRVVRDFSNRQQYGAAHLFFIDGLSDELLQRLTSSQAEPYLAACKELFLNIWATEAQTFALNEPGLFFSLYSPPRTEAAYKAARDRLEEDLMFTSKMIANVCITLNEFPYIRYYMPAHHLPLGPLKPNKPAQTQGHSRGQSAAAEAANSRWRTQLARGAEARASEAADTEFVTRLLAFYVQKNLEEHQKLNPDFGKDSARQRGTLLITDRSMDMLSPFIHEFTYQAMANDLLRIENGTKYMYKFQSAVGAYEDKTAVLSDADTVWTEVRHMHMREAIDKLMSDFNKFLVDNAVFKGEGAANLNDMKEMLANLPQYQEQREAFSLHLSMAQDCMAIFEKDKLPLIANVEQCCSTGLNSDGKVPKSLVEEMVPLLDSREVANINKVRIVALYIQYRDGVPDEDRRRLYQHARLTLAEQDAVNALVHMGVRISRGPGDKDRKNRFKQKASNEEEYELSRYKPAIRTLLEDHVNDRLETALFPYVRDAPSSLASTTSLRSPPPQTTSLRSQKPAWHRARPTQQAADNKQRVIVFVAGGMTYSETREVYQLSQSLNKDIFIGSTHVVTPRGFVDDLKVLDLGGAGSKAIPNGLIDRRDGQRPWQVIYDEKYYTQDALPPPRQQAPQPTASRLQQTFSHGSHSSSSHSQSVLHKPIQPSPTPSYSSYSGQPIVEEKKKKKRGLFGF</sequence>
<feature type="compositionally biased region" description="Polar residues" evidence="2">
    <location>
        <begin position="212"/>
        <end position="222"/>
    </location>
</feature>
<dbReference type="InterPro" id="IPR036045">
    <property type="entry name" value="Sec1-like_sf"/>
</dbReference>
<evidence type="ECO:0000313" key="4">
    <source>
        <dbReference type="Proteomes" id="UP000298030"/>
    </source>
</evidence>
<dbReference type="SUPFAM" id="SSF56815">
    <property type="entry name" value="Sec1/munc18-like (SM) proteins"/>
    <property type="match status" value="1"/>
</dbReference>
<dbReference type="Gene3D" id="1.25.40.60">
    <property type="match status" value="1"/>
</dbReference>
<dbReference type="PANTHER" id="PTHR11679">
    <property type="entry name" value="VESICLE PROTEIN SORTING-ASSOCIATED"/>
    <property type="match status" value="1"/>
</dbReference>
<dbReference type="AlphaFoldDB" id="A0A4Y7TG99"/>
<feature type="region of interest" description="Disordered" evidence="2">
    <location>
        <begin position="570"/>
        <end position="602"/>
    </location>
</feature>
<dbReference type="InterPro" id="IPR043127">
    <property type="entry name" value="Sec-1-like_dom3a"/>
</dbReference>
<dbReference type="InterPro" id="IPR043154">
    <property type="entry name" value="Sec-1-like_dom1"/>
</dbReference>
<protein>
    <submittedName>
        <fullName evidence="3">Sec1-like snare protein</fullName>
    </submittedName>
</protein>
<feature type="compositionally biased region" description="Basic residues" evidence="2">
    <location>
        <begin position="753"/>
        <end position="762"/>
    </location>
</feature>
<comment type="caution">
    <text evidence="3">The sequence shown here is derived from an EMBL/GenBank/DDBJ whole genome shotgun (WGS) entry which is preliminary data.</text>
</comment>
<dbReference type="OrthoDB" id="2228at2759"/>
<keyword evidence="4" id="KW-1185">Reference proteome</keyword>
<feature type="compositionally biased region" description="Low complexity" evidence="2">
    <location>
        <begin position="714"/>
        <end position="726"/>
    </location>
</feature>
<dbReference type="Gene3D" id="3.40.50.2060">
    <property type="match status" value="1"/>
</dbReference>
<accession>A0A4Y7TG99</accession>
<dbReference type="InterPro" id="IPR027482">
    <property type="entry name" value="Sec1-like_dom2"/>
</dbReference>
<dbReference type="Gene3D" id="3.40.50.1910">
    <property type="match status" value="1"/>
</dbReference>
<feature type="compositionally biased region" description="Polar residues" evidence="2">
    <location>
        <begin position="570"/>
        <end position="588"/>
    </location>
</feature>
<organism evidence="3 4">
    <name type="scientific">Coprinellus micaceus</name>
    <name type="common">Glistening ink-cap mushroom</name>
    <name type="synonym">Coprinus micaceus</name>
    <dbReference type="NCBI Taxonomy" id="71717"/>
    <lineage>
        <taxon>Eukaryota</taxon>
        <taxon>Fungi</taxon>
        <taxon>Dikarya</taxon>
        <taxon>Basidiomycota</taxon>
        <taxon>Agaricomycotina</taxon>
        <taxon>Agaricomycetes</taxon>
        <taxon>Agaricomycetidae</taxon>
        <taxon>Agaricales</taxon>
        <taxon>Agaricineae</taxon>
        <taxon>Psathyrellaceae</taxon>
        <taxon>Coprinellus</taxon>
    </lineage>
</organism>
<feature type="compositionally biased region" description="Low complexity" evidence="2">
    <location>
        <begin position="738"/>
        <end position="747"/>
    </location>
</feature>